<dbReference type="PROSITE" id="PS50941">
    <property type="entry name" value="CHIT_BIND_I_2"/>
    <property type="match status" value="1"/>
</dbReference>
<sequence length="299" mass="32221">MAVRSQLQTVGTRNFRHHMGAAVLVLVALLAVIQGAAGSRSSFTARSLLQDGSCSESRPCPDSSNCCSQYNFCGTGDLYCGTGCKNGPCTGTNPPGGTGWASFFTKSVFEGWFPNRLQNFYTYEAFTAAAAAYPTFGTSGSVDDQKREIAAFFGNVQQESGGLQYIEEIDKSGDYCDETKTQYPCAPGKAYYGRGPIQLSYNYNYGECGQDLGLNLLANPDQVAQDGTVAFKTALWFWMKRNCHGAIIGNPPSFAGTIRIINGAVECGHGTDQRVENRVSAYTRFCSTLGVQPGTDLRC</sequence>
<accession>A0A8T0INR4</accession>
<dbReference type="Pfam" id="PF00182">
    <property type="entry name" value="Glyco_hydro_19"/>
    <property type="match status" value="1"/>
</dbReference>
<evidence type="ECO:0000259" key="8">
    <source>
        <dbReference type="PROSITE" id="PS50941"/>
    </source>
</evidence>
<dbReference type="GO" id="GO:0008061">
    <property type="term" value="F:chitin binding"/>
    <property type="evidence" value="ECO:0007669"/>
    <property type="project" value="UniProtKB-UniRule"/>
</dbReference>
<evidence type="ECO:0000256" key="2">
    <source>
        <dbReference type="ARBA" id="ARBA00022821"/>
    </source>
</evidence>
<name>A0A8T0INR4_CERPU</name>
<evidence type="ECO:0000313" key="9">
    <source>
        <dbReference type="EMBL" id="KAG0584471.1"/>
    </source>
</evidence>
<evidence type="ECO:0000256" key="4">
    <source>
        <dbReference type="PIRSR" id="PIRSR001060-1"/>
    </source>
</evidence>
<dbReference type="InterPro" id="IPR000726">
    <property type="entry name" value="Glyco_hydro_19_cat"/>
</dbReference>
<dbReference type="FunFam" id="3.30.20.10:FF:000001">
    <property type="entry name" value="Endochitinase (Chitinase)"/>
    <property type="match status" value="1"/>
</dbReference>
<dbReference type="PANTHER" id="PTHR22595:SF79">
    <property type="entry name" value="CHITINASE 12"/>
    <property type="match status" value="1"/>
</dbReference>
<dbReference type="EMBL" id="CM026423">
    <property type="protein sequence ID" value="KAG0584471.1"/>
    <property type="molecule type" value="Genomic_DNA"/>
</dbReference>
<keyword evidence="2" id="KW-0611">Plant defense</keyword>
<evidence type="ECO:0000256" key="5">
    <source>
        <dbReference type="PIRSR" id="PIRSR001060-2"/>
    </source>
</evidence>
<dbReference type="AlphaFoldDB" id="A0A8T0INR4"/>
<dbReference type="Gene3D" id="3.30.20.10">
    <property type="entry name" value="Endochitinase, domain 2"/>
    <property type="match status" value="1"/>
</dbReference>
<dbReference type="GO" id="GO:0004568">
    <property type="term" value="F:chitinase activity"/>
    <property type="evidence" value="ECO:0007669"/>
    <property type="project" value="InterPro"/>
</dbReference>
<reference evidence="9" key="1">
    <citation type="submission" date="2020-06" db="EMBL/GenBank/DDBJ databases">
        <title>WGS assembly of Ceratodon purpureus strain R40.</title>
        <authorList>
            <person name="Carey S.B."/>
            <person name="Jenkins J."/>
            <person name="Shu S."/>
            <person name="Lovell J.T."/>
            <person name="Sreedasyam A."/>
            <person name="Maumus F."/>
            <person name="Tiley G.P."/>
            <person name="Fernandez-Pozo N."/>
            <person name="Barry K."/>
            <person name="Chen C."/>
            <person name="Wang M."/>
            <person name="Lipzen A."/>
            <person name="Daum C."/>
            <person name="Saski C.A."/>
            <person name="Payton A.C."/>
            <person name="Mcbreen J.C."/>
            <person name="Conrad R.E."/>
            <person name="Kollar L.M."/>
            <person name="Olsson S."/>
            <person name="Huttunen S."/>
            <person name="Landis J.B."/>
            <person name="Wickett N.J."/>
            <person name="Johnson M.G."/>
            <person name="Rensing S.A."/>
            <person name="Grimwood J."/>
            <person name="Schmutz J."/>
            <person name="Mcdaniel S.F."/>
        </authorList>
    </citation>
    <scope>NUCLEOTIDE SEQUENCE</scope>
    <source>
        <strain evidence="9">R40</strain>
    </source>
</reference>
<keyword evidence="1 6" id="KW-0147">Chitin-binding</keyword>
<organism evidence="9 10">
    <name type="scientific">Ceratodon purpureus</name>
    <name type="common">Fire moss</name>
    <name type="synonym">Dicranum purpureum</name>
    <dbReference type="NCBI Taxonomy" id="3225"/>
    <lineage>
        <taxon>Eukaryota</taxon>
        <taxon>Viridiplantae</taxon>
        <taxon>Streptophyta</taxon>
        <taxon>Embryophyta</taxon>
        <taxon>Bryophyta</taxon>
        <taxon>Bryophytina</taxon>
        <taxon>Bryopsida</taxon>
        <taxon>Dicranidae</taxon>
        <taxon>Pseudoditrichales</taxon>
        <taxon>Ditrichaceae</taxon>
        <taxon>Ceratodon</taxon>
    </lineage>
</organism>
<dbReference type="CDD" id="cd00035">
    <property type="entry name" value="ChtBD1"/>
    <property type="match status" value="1"/>
</dbReference>
<keyword evidence="7" id="KW-0732">Signal</keyword>
<gene>
    <name evidence="9" type="ORF">KC19_3G212600</name>
</gene>
<feature type="domain" description="Chitin-binding type-1" evidence="8">
    <location>
        <begin position="51"/>
        <end position="91"/>
    </location>
</feature>
<dbReference type="SUPFAM" id="SSF57016">
    <property type="entry name" value="Plant lectins/antimicrobial peptides"/>
    <property type="match status" value="1"/>
</dbReference>
<dbReference type="GO" id="GO:0006032">
    <property type="term" value="P:chitin catabolic process"/>
    <property type="evidence" value="ECO:0007669"/>
    <property type="project" value="InterPro"/>
</dbReference>
<feature type="active site" description="Proton donor" evidence="4">
    <location>
        <position position="159"/>
    </location>
</feature>
<comment type="caution">
    <text evidence="6">Lacks conserved residue(s) required for the propagation of feature annotation.</text>
</comment>
<feature type="disulfide bond" evidence="5">
    <location>
        <begin position="267"/>
        <end position="299"/>
    </location>
</feature>
<feature type="signal peptide" evidence="7">
    <location>
        <begin position="1"/>
        <end position="38"/>
    </location>
</feature>
<dbReference type="InterPro" id="IPR036861">
    <property type="entry name" value="Endochitinase-like_sf"/>
</dbReference>
<evidence type="ECO:0000256" key="1">
    <source>
        <dbReference type="ARBA" id="ARBA00022669"/>
    </source>
</evidence>
<dbReference type="InterPro" id="IPR016283">
    <property type="entry name" value="Glyco_hydro_19"/>
</dbReference>
<dbReference type="GO" id="GO:0005975">
    <property type="term" value="P:carbohydrate metabolic process"/>
    <property type="evidence" value="ECO:0007669"/>
    <property type="project" value="InterPro"/>
</dbReference>
<evidence type="ECO:0000256" key="7">
    <source>
        <dbReference type="SAM" id="SignalP"/>
    </source>
</evidence>
<keyword evidence="3 5" id="KW-1015">Disulfide bond</keyword>
<dbReference type="GO" id="GO:0016998">
    <property type="term" value="P:cell wall macromolecule catabolic process"/>
    <property type="evidence" value="ECO:0007669"/>
    <property type="project" value="InterPro"/>
</dbReference>
<dbReference type="SUPFAM" id="SSF53955">
    <property type="entry name" value="Lysozyme-like"/>
    <property type="match status" value="1"/>
</dbReference>
<dbReference type="Gene3D" id="1.10.530.10">
    <property type="match status" value="1"/>
</dbReference>
<feature type="disulfide bond" evidence="5 6">
    <location>
        <begin position="66"/>
        <end position="80"/>
    </location>
</feature>
<dbReference type="Gene3D" id="3.30.60.10">
    <property type="entry name" value="Endochitinase-like"/>
    <property type="match status" value="1"/>
</dbReference>
<protein>
    <recommendedName>
        <fullName evidence="8">Chitin-binding type-1 domain-containing protein</fullName>
    </recommendedName>
</protein>
<feature type="disulfide bond" evidence="5">
    <location>
        <begin position="176"/>
        <end position="185"/>
    </location>
</feature>
<proteinExistence type="predicted"/>
<dbReference type="PANTHER" id="PTHR22595">
    <property type="entry name" value="CHITINASE-RELATED"/>
    <property type="match status" value="1"/>
</dbReference>
<dbReference type="GO" id="GO:0050832">
    <property type="term" value="P:defense response to fungus"/>
    <property type="evidence" value="ECO:0007669"/>
    <property type="project" value="UniProtKB-ARBA"/>
</dbReference>
<dbReference type="PROSITE" id="PS00774">
    <property type="entry name" value="CHITINASE_19_2"/>
    <property type="match status" value="1"/>
</dbReference>
<dbReference type="InterPro" id="IPR001002">
    <property type="entry name" value="Chitin-bd_1"/>
</dbReference>
<dbReference type="Proteomes" id="UP000822688">
    <property type="component" value="Chromosome 3"/>
</dbReference>
<keyword evidence="10" id="KW-1185">Reference proteome</keyword>
<comment type="caution">
    <text evidence="9">The sequence shown here is derived from an EMBL/GenBank/DDBJ whole genome shotgun (WGS) entry which is preliminary data.</text>
</comment>
<feature type="chain" id="PRO_5035761420" description="Chitin-binding type-1 domain-containing protein" evidence="7">
    <location>
        <begin position="39"/>
        <end position="299"/>
    </location>
</feature>
<dbReference type="CDD" id="cd00325">
    <property type="entry name" value="chitinase_GH19"/>
    <property type="match status" value="1"/>
</dbReference>
<dbReference type="SMART" id="SM00270">
    <property type="entry name" value="ChtBD1"/>
    <property type="match status" value="1"/>
</dbReference>
<dbReference type="InterPro" id="IPR023346">
    <property type="entry name" value="Lysozyme-like_dom_sf"/>
</dbReference>
<dbReference type="PIRSF" id="PIRSF001060">
    <property type="entry name" value="Endochitinase"/>
    <property type="match status" value="1"/>
</dbReference>
<evidence type="ECO:0000256" key="3">
    <source>
        <dbReference type="ARBA" id="ARBA00023157"/>
    </source>
</evidence>
<evidence type="ECO:0000256" key="6">
    <source>
        <dbReference type="PROSITE-ProRule" id="PRU00261"/>
    </source>
</evidence>
<feature type="disulfide bond" evidence="5">
    <location>
        <begin position="60"/>
        <end position="73"/>
    </location>
</feature>
<evidence type="ECO:0000313" key="10">
    <source>
        <dbReference type="Proteomes" id="UP000822688"/>
    </source>
</evidence>